<dbReference type="InterPro" id="IPR009908">
    <property type="entry name" value="Methylamine_util_MauE"/>
</dbReference>
<comment type="subcellular location">
    <subcellularLocation>
        <location evidence="1">Membrane</location>
        <topology evidence="1">Multi-pass membrane protein</topology>
    </subcellularLocation>
</comment>
<name>A0A2H0LLS8_9BACT</name>
<gene>
    <name evidence="7" type="ORF">COV74_09060</name>
</gene>
<evidence type="ECO:0000256" key="2">
    <source>
        <dbReference type="ARBA" id="ARBA00022692"/>
    </source>
</evidence>
<dbReference type="GO" id="GO:0016020">
    <property type="term" value="C:membrane"/>
    <property type="evidence" value="ECO:0007669"/>
    <property type="project" value="UniProtKB-SubCell"/>
</dbReference>
<evidence type="ECO:0000256" key="4">
    <source>
        <dbReference type="ARBA" id="ARBA00023136"/>
    </source>
</evidence>
<dbReference type="Proteomes" id="UP000230859">
    <property type="component" value="Unassembled WGS sequence"/>
</dbReference>
<evidence type="ECO:0000256" key="3">
    <source>
        <dbReference type="ARBA" id="ARBA00022989"/>
    </source>
</evidence>
<comment type="caution">
    <text evidence="7">The sequence shown here is derived from an EMBL/GenBank/DDBJ whole genome shotgun (WGS) entry which is preliminary data.</text>
</comment>
<reference evidence="7 8" key="1">
    <citation type="submission" date="2017-09" db="EMBL/GenBank/DDBJ databases">
        <title>Depth-based differentiation of microbial function through sediment-hosted aquifers and enrichment of novel symbionts in the deep terrestrial subsurface.</title>
        <authorList>
            <person name="Probst A.J."/>
            <person name="Ladd B."/>
            <person name="Jarett J.K."/>
            <person name="Geller-Mcgrath D.E."/>
            <person name="Sieber C.M."/>
            <person name="Emerson J.B."/>
            <person name="Anantharaman K."/>
            <person name="Thomas B.C."/>
            <person name="Malmstrom R."/>
            <person name="Stieglmeier M."/>
            <person name="Klingl A."/>
            <person name="Woyke T."/>
            <person name="Ryan C.M."/>
            <person name="Banfield J.F."/>
        </authorList>
    </citation>
    <scope>NUCLEOTIDE SEQUENCE [LARGE SCALE GENOMIC DNA]</scope>
    <source>
        <strain evidence="7">CG11_big_fil_rev_8_21_14_0_20_45_26</strain>
    </source>
</reference>
<organism evidence="7 8">
    <name type="scientific">Candidatus Abzuiibacterium crystallinum</name>
    <dbReference type="NCBI Taxonomy" id="1974748"/>
    <lineage>
        <taxon>Bacteria</taxon>
        <taxon>Pseudomonadati</taxon>
        <taxon>Candidatus Omnitrophota</taxon>
        <taxon>Candidatus Abzuiibacterium</taxon>
    </lineage>
</organism>
<keyword evidence="2 5" id="KW-0812">Transmembrane</keyword>
<proteinExistence type="predicted"/>
<dbReference type="Pfam" id="PF07291">
    <property type="entry name" value="MauE"/>
    <property type="match status" value="1"/>
</dbReference>
<evidence type="ECO:0000313" key="8">
    <source>
        <dbReference type="Proteomes" id="UP000230859"/>
    </source>
</evidence>
<sequence>MMTRALLLITRFVTGSLFVIAGWSKLSRPVQEFQYVIESYQIFPNFVIPVMAHVVPWVEFILGAFLILGYLRRLSAGILSVLCAGFIGLLTSAVVRGIDLGNCGCFGESIHLTPLQALGVDTCLLIALLYLVMNKKRVLDLDEWLTQP</sequence>
<feature type="transmembrane region" description="Helical" evidence="5">
    <location>
        <begin position="110"/>
        <end position="132"/>
    </location>
</feature>
<evidence type="ECO:0000259" key="6">
    <source>
        <dbReference type="Pfam" id="PF07291"/>
    </source>
</evidence>
<dbReference type="GO" id="GO:0030416">
    <property type="term" value="P:methylamine metabolic process"/>
    <property type="evidence" value="ECO:0007669"/>
    <property type="project" value="InterPro"/>
</dbReference>
<evidence type="ECO:0000256" key="5">
    <source>
        <dbReference type="SAM" id="Phobius"/>
    </source>
</evidence>
<keyword evidence="4 5" id="KW-0472">Membrane</keyword>
<dbReference type="EMBL" id="PCVY01000068">
    <property type="protein sequence ID" value="PIQ85341.1"/>
    <property type="molecule type" value="Genomic_DNA"/>
</dbReference>
<evidence type="ECO:0000256" key="1">
    <source>
        <dbReference type="ARBA" id="ARBA00004141"/>
    </source>
</evidence>
<dbReference type="AlphaFoldDB" id="A0A2H0LLS8"/>
<evidence type="ECO:0000313" key="7">
    <source>
        <dbReference type="EMBL" id="PIQ85341.1"/>
    </source>
</evidence>
<feature type="domain" description="Methylamine utilisation protein MauE" evidence="6">
    <location>
        <begin position="4"/>
        <end position="132"/>
    </location>
</feature>
<dbReference type="UniPathway" id="UPA00895"/>
<protein>
    <recommendedName>
        <fullName evidence="6">Methylamine utilisation protein MauE domain-containing protein</fullName>
    </recommendedName>
</protein>
<accession>A0A2H0LLS8</accession>
<feature type="transmembrane region" description="Helical" evidence="5">
    <location>
        <begin position="78"/>
        <end position="98"/>
    </location>
</feature>
<keyword evidence="3 5" id="KW-1133">Transmembrane helix</keyword>
<feature type="transmembrane region" description="Helical" evidence="5">
    <location>
        <begin position="46"/>
        <end position="71"/>
    </location>
</feature>